<dbReference type="GO" id="GO:0016747">
    <property type="term" value="F:acyltransferase activity, transferring groups other than amino-acyl groups"/>
    <property type="evidence" value="ECO:0007669"/>
    <property type="project" value="InterPro"/>
</dbReference>
<feature type="domain" description="Acyltransferase 3" evidence="4">
    <location>
        <begin position="17"/>
        <end position="345"/>
    </location>
</feature>
<evidence type="ECO:0000259" key="4">
    <source>
        <dbReference type="Pfam" id="PF01757"/>
    </source>
</evidence>
<feature type="transmembrane region" description="Helical" evidence="3">
    <location>
        <begin position="155"/>
        <end position="172"/>
    </location>
</feature>
<dbReference type="EMBL" id="AP019400">
    <property type="protein sequence ID" value="BBI34176.1"/>
    <property type="molecule type" value="Genomic_DNA"/>
</dbReference>
<feature type="transmembrane region" description="Helical" evidence="3">
    <location>
        <begin position="305"/>
        <end position="321"/>
    </location>
</feature>
<sequence length="356" mass="40887">MVKWYDDKLLNKGRQPELDIAKGLAVLFMIAVHVLEAFSTASVMESNIGWLVEFLGGPPAAPVFMFLLGIGIIYSKKSTARNLLNRGLILLLGGYLLNFIRGTLPNLILYWKNGQYSFYEKALDELIAVDILQFAGLAFLFFALVRVLKLKKITIILLTAAFGVINLFALTIETNHFIFSAFTGLIWGSSEISFFPFLSWIVYPAAGYLFGWYLMRCSDKRKFYFYLFLASITLFIIATIIIVFIFKYDLGLSDQTRYYHHNLIGNIEFTAFVVSWISLLFFLTSVIPKTVSNTIKRWSNNLTEIYFIQWILIGWIVMFTGHNTLNVSYYFLLFVGITIASDLLAYTYKNRRIKIK</sequence>
<dbReference type="InterPro" id="IPR002656">
    <property type="entry name" value="Acyl_transf_3_dom"/>
</dbReference>
<feature type="transmembrane region" description="Helical" evidence="3">
    <location>
        <begin position="266"/>
        <end position="284"/>
    </location>
</feature>
<feature type="transmembrane region" description="Helical" evidence="3">
    <location>
        <begin position="192"/>
        <end position="211"/>
    </location>
</feature>
<reference evidence="5 6" key="1">
    <citation type="submission" date="2019-01" db="EMBL/GenBank/DDBJ databases">
        <title>Complete genome sequence of Cohnella hallensis HS21 isolated from Korean fir (Abies koreana) rhizospheric soil.</title>
        <authorList>
            <person name="Jiang L."/>
            <person name="Kang S.W."/>
            <person name="Kim S."/>
            <person name="Jung J."/>
            <person name="Kim C.Y."/>
            <person name="Kim D.H."/>
            <person name="Kim S.W."/>
            <person name="Lee J."/>
        </authorList>
    </citation>
    <scope>NUCLEOTIDE SEQUENCE [LARGE SCALE GENOMIC DNA]</scope>
    <source>
        <strain evidence="5 6">HS21</strain>
    </source>
</reference>
<keyword evidence="6" id="KW-1185">Reference proteome</keyword>
<organism evidence="5 6">
    <name type="scientific">Cohnella abietis</name>
    <dbReference type="NCBI Taxonomy" id="2507935"/>
    <lineage>
        <taxon>Bacteria</taxon>
        <taxon>Bacillati</taxon>
        <taxon>Bacillota</taxon>
        <taxon>Bacilli</taxon>
        <taxon>Bacillales</taxon>
        <taxon>Paenibacillaceae</taxon>
        <taxon>Cohnella</taxon>
    </lineage>
</organism>
<keyword evidence="3" id="KW-1133">Transmembrane helix</keyword>
<evidence type="ECO:0000313" key="5">
    <source>
        <dbReference type="EMBL" id="BBI34176.1"/>
    </source>
</evidence>
<proteinExistence type="inferred from homology"/>
<accession>A0A3T1D7W7</accession>
<gene>
    <name evidence="5" type="ORF">KCTCHS21_35750</name>
</gene>
<feature type="transmembrane region" description="Helical" evidence="3">
    <location>
        <begin position="20"/>
        <end position="39"/>
    </location>
</feature>
<dbReference type="AlphaFoldDB" id="A0A3T1D7W7"/>
<comment type="subcellular location">
    <subcellularLocation>
        <location evidence="1">Membrane</location>
    </subcellularLocation>
</comment>
<keyword evidence="3" id="KW-0812">Transmembrane</keyword>
<evidence type="ECO:0000256" key="1">
    <source>
        <dbReference type="ARBA" id="ARBA00004370"/>
    </source>
</evidence>
<dbReference type="OrthoDB" id="2521581at2"/>
<comment type="similarity">
    <text evidence="2">Belongs to the acyltransferase 3 family.</text>
</comment>
<keyword evidence="3" id="KW-0472">Membrane</keyword>
<protein>
    <recommendedName>
        <fullName evidence="4">Acyltransferase 3 domain-containing protein</fullName>
    </recommendedName>
</protein>
<dbReference type="RefSeq" id="WP_130611099.1">
    <property type="nucleotide sequence ID" value="NZ_AP019400.1"/>
</dbReference>
<evidence type="ECO:0000256" key="2">
    <source>
        <dbReference type="ARBA" id="ARBA00007400"/>
    </source>
</evidence>
<feature type="transmembrane region" description="Helical" evidence="3">
    <location>
        <begin position="59"/>
        <end position="75"/>
    </location>
</feature>
<feature type="transmembrane region" description="Helical" evidence="3">
    <location>
        <begin position="87"/>
        <end position="111"/>
    </location>
</feature>
<dbReference type="Pfam" id="PF01757">
    <property type="entry name" value="Acyl_transf_3"/>
    <property type="match status" value="1"/>
</dbReference>
<name>A0A3T1D7W7_9BACL</name>
<feature type="transmembrane region" description="Helical" evidence="3">
    <location>
        <begin position="131"/>
        <end position="148"/>
    </location>
</feature>
<dbReference type="Proteomes" id="UP000289856">
    <property type="component" value="Chromosome"/>
</dbReference>
<evidence type="ECO:0000256" key="3">
    <source>
        <dbReference type="SAM" id="Phobius"/>
    </source>
</evidence>
<feature type="transmembrane region" description="Helical" evidence="3">
    <location>
        <begin position="223"/>
        <end position="246"/>
    </location>
</feature>
<evidence type="ECO:0000313" key="6">
    <source>
        <dbReference type="Proteomes" id="UP000289856"/>
    </source>
</evidence>
<dbReference type="KEGG" id="cohn:KCTCHS21_35750"/>
<feature type="transmembrane region" description="Helical" evidence="3">
    <location>
        <begin position="327"/>
        <end position="348"/>
    </location>
</feature>